<reference evidence="2 3" key="1">
    <citation type="submission" date="2013-09" db="EMBL/GenBank/DDBJ databases">
        <authorList>
            <person name="Zeng Z."/>
            <person name="Chen C."/>
        </authorList>
    </citation>
    <scope>NUCLEOTIDE SEQUENCE [LARGE SCALE GENOMIC DNA]</scope>
    <source>
        <strain evidence="2 3">F44-8</strain>
    </source>
</reference>
<evidence type="ECO:0000313" key="3">
    <source>
        <dbReference type="Proteomes" id="UP000030129"/>
    </source>
</evidence>
<dbReference type="PROSITE" id="PS50042">
    <property type="entry name" value="CNMP_BINDING_3"/>
    <property type="match status" value="1"/>
</dbReference>
<sequence>MKEALRKHIEEIVPLTDEQFDIVFSYFKSKKLKKKDFLVKQGDSVNCEYFVVSGLVKAFYSDDEGKDHIMQFAMENWWVTDYQALLHKTPAQLDIDCLEDTKLLCITLEDKDKLCAALHKMEYFFRKKSNSGYVALQRRILSLLNNDAKERYEQFMSLYPSLYQRVSKTLIAAYLGVTRETLSRLT</sequence>
<proteinExistence type="predicted"/>
<dbReference type="Proteomes" id="UP000030129">
    <property type="component" value="Unassembled WGS sequence"/>
</dbReference>
<dbReference type="Gene3D" id="2.60.120.10">
    <property type="entry name" value="Jelly Rolls"/>
    <property type="match status" value="1"/>
</dbReference>
<evidence type="ECO:0000313" key="2">
    <source>
        <dbReference type="EMBL" id="KGO79935.1"/>
    </source>
</evidence>
<dbReference type="InterPro" id="IPR014710">
    <property type="entry name" value="RmlC-like_jellyroll"/>
</dbReference>
<protein>
    <submittedName>
        <fullName evidence="2">Crp/Fnr family transcriptional regulator</fullName>
    </submittedName>
</protein>
<comment type="caution">
    <text evidence="2">The sequence shown here is derived from an EMBL/GenBank/DDBJ whole genome shotgun (WGS) entry which is preliminary data.</text>
</comment>
<dbReference type="AlphaFoldDB" id="A0A0A2LUU8"/>
<dbReference type="eggNOG" id="COG0664">
    <property type="taxonomic scope" value="Bacteria"/>
</dbReference>
<organism evidence="2 3">
    <name type="scientific">Flavobacterium beibuense F44-8</name>
    <dbReference type="NCBI Taxonomy" id="1406840"/>
    <lineage>
        <taxon>Bacteria</taxon>
        <taxon>Pseudomonadati</taxon>
        <taxon>Bacteroidota</taxon>
        <taxon>Flavobacteriia</taxon>
        <taxon>Flavobacteriales</taxon>
        <taxon>Flavobacteriaceae</taxon>
        <taxon>Flavobacterium</taxon>
    </lineage>
</organism>
<keyword evidence="3" id="KW-1185">Reference proteome</keyword>
<name>A0A0A2LUU8_9FLAO</name>
<dbReference type="EMBL" id="JRLV01000014">
    <property type="protein sequence ID" value="KGO79935.1"/>
    <property type="molecule type" value="Genomic_DNA"/>
</dbReference>
<dbReference type="InterPro" id="IPR018490">
    <property type="entry name" value="cNMP-bd_dom_sf"/>
</dbReference>
<dbReference type="RefSeq" id="WP_035134517.1">
    <property type="nucleotide sequence ID" value="NZ_JRLV01000014.1"/>
</dbReference>
<evidence type="ECO:0000259" key="1">
    <source>
        <dbReference type="PROSITE" id="PS50042"/>
    </source>
</evidence>
<gene>
    <name evidence="2" type="ORF">Q763_12075</name>
</gene>
<dbReference type="InterPro" id="IPR000595">
    <property type="entry name" value="cNMP-bd_dom"/>
</dbReference>
<dbReference type="SUPFAM" id="SSF51206">
    <property type="entry name" value="cAMP-binding domain-like"/>
    <property type="match status" value="1"/>
</dbReference>
<accession>A0A0A2LUU8</accession>
<feature type="domain" description="Cyclic nucleotide-binding" evidence="1">
    <location>
        <begin position="11"/>
        <end position="106"/>
    </location>
</feature>
<dbReference type="Pfam" id="PF00027">
    <property type="entry name" value="cNMP_binding"/>
    <property type="match status" value="1"/>
</dbReference>
<dbReference type="STRING" id="1406840.Q763_12075"/>